<dbReference type="GO" id="GO:0030246">
    <property type="term" value="F:carbohydrate binding"/>
    <property type="evidence" value="ECO:0007669"/>
    <property type="project" value="UniProtKB-KW"/>
</dbReference>
<dbReference type="Pfam" id="PF00059">
    <property type="entry name" value="Lectin_C"/>
    <property type="match status" value="2"/>
</dbReference>
<evidence type="ECO:0000256" key="7">
    <source>
        <dbReference type="SAM" id="Phobius"/>
    </source>
</evidence>
<dbReference type="GO" id="GO:0009897">
    <property type="term" value="C:external side of plasma membrane"/>
    <property type="evidence" value="ECO:0007669"/>
    <property type="project" value="TreeGrafter"/>
</dbReference>
<evidence type="ECO:0000259" key="8">
    <source>
        <dbReference type="PROSITE" id="PS50041"/>
    </source>
</evidence>
<dbReference type="SMART" id="SM00034">
    <property type="entry name" value="CLECT"/>
    <property type="match status" value="1"/>
</dbReference>
<evidence type="ECO:0000256" key="6">
    <source>
        <dbReference type="ARBA" id="ARBA00023136"/>
    </source>
</evidence>
<reference evidence="9 10" key="1">
    <citation type="submission" date="2018-10" db="EMBL/GenBank/DDBJ databases">
        <title>Improved assembly of the deer mouse Peromyscus maniculatus genome.</title>
        <authorList>
            <person name="Lassance J.-M."/>
            <person name="Hoekstra H.E."/>
        </authorList>
    </citation>
    <scope>NUCLEOTIDE SEQUENCE [LARGE SCALE GENOMIC DNA]</scope>
</reference>
<dbReference type="InterPro" id="IPR033992">
    <property type="entry name" value="NKR-like_CTLD"/>
</dbReference>
<accession>A0A8C8UN10</accession>
<keyword evidence="2 7" id="KW-0812">Transmembrane</keyword>
<dbReference type="PROSITE" id="PS50041">
    <property type="entry name" value="C_TYPE_LECTIN_2"/>
    <property type="match status" value="1"/>
</dbReference>
<reference evidence="9" key="3">
    <citation type="submission" date="2025-09" db="UniProtKB">
        <authorList>
            <consortium name="Ensembl"/>
        </authorList>
    </citation>
    <scope>IDENTIFICATION</scope>
</reference>
<dbReference type="CDD" id="cd03593">
    <property type="entry name" value="CLECT_NK_receptors_like"/>
    <property type="match status" value="1"/>
</dbReference>
<proteinExistence type="predicted"/>
<keyword evidence="5 7" id="KW-1133">Transmembrane helix</keyword>
<dbReference type="PANTHER" id="PTHR45710:SF35">
    <property type="entry name" value="C-TYPE LECTIN DOMAIN FAMILY 2 MEMBER D"/>
    <property type="match status" value="1"/>
</dbReference>
<dbReference type="GO" id="GO:0046703">
    <property type="term" value="F:natural killer cell lectin-like receptor binding"/>
    <property type="evidence" value="ECO:0007669"/>
    <property type="project" value="TreeGrafter"/>
</dbReference>
<dbReference type="InterPro" id="IPR016186">
    <property type="entry name" value="C-type_lectin-like/link_sf"/>
</dbReference>
<dbReference type="SUPFAM" id="SSF56436">
    <property type="entry name" value="C-type lectin-like"/>
    <property type="match status" value="2"/>
</dbReference>
<dbReference type="PANTHER" id="PTHR45710">
    <property type="entry name" value="C-TYPE LECTIN DOMAIN-CONTAINING PROTEIN 180"/>
    <property type="match status" value="1"/>
</dbReference>
<comment type="subcellular location">
    <subcellularLocation>
        <location evidence="1">Cell membrane</location>
        <topology evidence="1">Single-pass type II membrane protein</topology>
    </subcellularLocation>
</comment>
<organism evidence="9 10">
    <name type="scientific">Peromyscus maniculatus bairdii</name>
    <name type="common">Prairie deer mouse</name>
    <dbReference type="NCBI Taxonomy" id="230844"/>
    <lineage>
        <taxon>Eukaryota</taxon>
        <taxon>Metazoa</taxon>
        <taxon>Chordata</taxon>
        <taxon>Craniata</taxon>
        <taxon>Vertebrata</taxon>
        <taxon>Euteleostomi</taxon>
        <taxon>Mammalia</taxon>
        <taxon>Eutheria</taxon>
        <taxon>Euarchontoglires</taxon>
        <taxon>Glires</taxon>
        <taxon>Rodentia</taxon>
        <taxon>Myomorpha</taxon>
        <taxon>Muroidea</taxon>
        <taxon>Cricetidae</taxon>
        <taxon>Neotominae</taxon>
        <taxon>Peromyscus</taxon>
    </lineage>
</organism>
<feature type="domain" description="C-type lectin" evidence="8">
    <location>
        <begin position="139"/>
        <end position="240"/>
    </location>
</feature>
<name>A0A8C8UN10_PERMB</name>
<evidence type="ECO:0000256" key="2">
    <source>
        <dbReference type="ARBA" id="ARBA00022692"/>
    </source>
</evidence>
<dbReference type="InterPro" id="IPR001304">
    <property type="entry name" value="C-type_lectin-like"/>
</dbReference>
<keyword evidence="3" id="KW-0430">Lectin</keyword>
<keyword evidence="10" id="KW-1185">Reference proteome</keyword>
<dbReference type="Gene3D" id="3.10.100.10">
    <property type="entry name" value="Mannose-Binding Protein A, subunit A"/>
    <property type="match status" value="2"/>
</dbReference>
<protein>
    <recommendedName>
        <fullName evidence="8">C-type lectin domain-containing protein</fullName>
    </recommendedName>
</protein>
<evidence type="ECO:0000313" key="10">
    <source>
        <dbReference type="Proteomes" id="UP000694547"/>
    </source>
</evidence>
<dbReference type="AlphaFoldDB" id="A0A8C8UN10"/>
<evidence type="ECO:0000256" key="5">
    <source>
        <dbReference type="ARBA" id="ARBA00022989"/>
    </source>
</evidence>
<dbReference type="Ensembl" id="ENSPEMT00000036689.1">
    <property type="protein sequence ID" value="ENSPEMP00000034245.1"/>
    <property type="gene ID" value="ENSPEMG00000029433.1"/>
</dbReference>
<evidence type="ECO:0000313" key="9">
    <source>
        <dbReference type="Ensembl" id="ENSPEMP00000034245.1"/>
    </source>
</evidence>
<evidence type="ECO:0000256" key="3">
    <source>
        <dbReference type="ARBA" id="ARBA00022734"/>
    </source>
</evidence>
<evidence type="ECO:0000256" key="4">
    <source>
        <dbReference type="ARBA" id="ARBA00022968"/>
    </source>
</evidence>
<evidence type="ECO:0000256" key="1">
    <source>
        <dbReference type="ARBA" id="ARBA00004401"/>
    </source>
</evidence>
<reference evidence="9" key="2">
    <citation type="submission" date="2025-08" db="UniProtKB">
        <authorList>
            <consortium name="Ensembl"/>
        </authorList>
    </citation>
    <scope>IDENTIFICATION</scope>
</reference>
<dbReference type="Proteomes" id="UP000694547">
    <property type="component" value="Chromosome 3"/>
</dbReference>
<sequence length="258" mass="29815">MVLHIKTGNSYNKLPYTKNKCVCDFLKRHKNDSAYWIGLHRKSSEHSWRWTDNTKYNNLYVFISFIFLKKLAFLYLYFTGKKLQGKCLRILSPESPAKLYCCYAVITVLAAAVIALSVALSGGKNENNHTACSIDWIGNGSKYFYFSEDLTDWISSQKFCVEQNAQLAQFESLEELDFLNGHKNDSAYWIGLHRESTQHPWTWTDNTKYNDSVPIRGEGQYAYLSDRGISSGREYMPRKWICSKPNSYLQCPVVSQLV</sequence>
<keyword evidence="4" id="KW-0735">Signal-anchor</keyword>
<feature type="transmembrane region" description="Helical" evidence="7">
    <location>
        <begin position="59"/>
        <end position="78"/>
    </location>
</feature>
<dbReference type="GeneTree" id="ENSGT00940000155319"/>
<feature type="transmembrane region" description="Helical" evidence="7">
    <location>
        <begin position="99"/>
        <end position="120"/>
    </location>
</feature>
<keyword evidence="6 7" id="KW-0472">Membrane</keyword>
<dbReference type="InterPro" id="IPR050828">
    <property type="entry name" value="C-type_lectin/matrix_domain"/>
</dbReference>
<dbReference type="InterPro" id="IPR016187">
    <property type="entry name" value="CTDL_fold"/>
</dbReference>